<evidence type="ECO:0000313" key="2">
    <source>
        <dbReference type="EMBL" id="KKL10855.1"/>
    </source>
</evidence>
<protein>
    <recommendedName>
        <fullName evidence="1">Oxidoreductase DRL-like catalytic domain-containing protein</fullName>
    </recommendedName>
</protein>
<reference evidence="2" key="1">
    <citation type="journal article" date="2015" name="Nature">
        <title>Complex archaea that bridge the gap between prokaryotes and eukaryotes.</title>
        <authorList>
            <person name="Spang A."/>
            <person name="Saw J.H."/>
            <person name="Jorgensen S.L."/>
            <person name="Zaremba-Niedzwiedzka K."/>
            <person name="Martijn J."/>
            <person name="Lind A.E."/>
            <person name="van Eijk R."/>
            <person name="Schleper C."/>
            <person name="Guy L."/>
            <person name="Ettema T.J."/>
        </authorList>
    </citation>
    <scope>NUCLEOTIDE SEQUENCE</scope>
</reference>
<dbReference type="EMBL" id="LAZR01041895">
    <property type="protein sequence ID" value="KKL10855.1"/>
    <property type="molecule type" value="Genomic_DNA"/>
</dbReference>
<feature type="non-terminal residue" evidence="2">
    <location>
        <position position="256"/>
    </location>
</feature>
<dbReference type="Pfam" id="PF21135">
    <property type="entry name" value="DRL_cat"/>
    <property type="match status" value="1"/>
</dbReference>
<name>A0A0F9ANB0_9ZZZZ</name>
<feature type="domain" description="Oxidoreductase DRL-like catalytic" evidence="1">
    <location>
        <begin position="157"/>
        <end position="252"/>
    </location>
</feature>
<dbReference type="SUPFAM" id="SSF51735">
    <property type="entry name" value="NAD(P)-binding Rossmann-fold domains"/>
    <property type="match status" value="1"/>
</dbReference>
<dbReference type="Gene3D" id="3.40.50.720">
    <property type="entry name" value="NAD(P)-binding Rossmann-like Domain"/>
    <property type="match status" value="1"/>
</dbReference>
<gene>
    <name evidence="2" type="ORF">LCGC14_2551640</name>
</gene>
<dbReference type="PANTHER" id="PTHR37850">
    <property type="entry name" value="STRU PROTEIN"/>
    <property type="match status" value="1"/>
</dbReference>
<evidence type="ECO:0000259" key="1">
    <source>
        <dbReference type="Pfam" id="PF21135"/>
    </source>
</evidence>
<dbReference type="InterPro" id="IPR048423">
    <property type="entry name" value="DRL_cat"/>
</dbReference>
<dbReference type="AlphaFoldDB" id="A0A0F9ANB0"/>
<sequence length="256" mass="28672">MNRFILKKLMERKKPINVAIVGCGWWGYRVVKELNRLPNIVPKVLVDKDIKKCITAYSNIGIKKKEITIVENLEELKNVPYSQYIAFSNLSLIKNLKNIDVIHEATGDVNAGVQVALNSAEAKINFVTINCEMDATVGLILADRAKKMDLVYSNCDGDQPGCLARMLDDIISWGFEPKIVGNNKLFLDHYQNPTGIIPYVPNGQNPLLLCGVADGTKLAMELTVVANSFCFYPLKRGMYGPRTNKIDFIKTFDDLL</sequence>
<proteinExistence type="predicted"/>
<organism evidence="2">
    <name type="scientific">marine sediment metagenome</name>
    <dbReference type="NCBI Taxonomy" id="412755"/>
    <lineage>
        <taxon>unclassified sequences</taxon>
        <taxon>metagenomes</taxon>
        <taxon>ecological metagenomes</taxon>
    </lineage>
</organism>
<dbReference type="PANTHER" id="PTHR37850:SF1">
    <property type="entry name" value="SAF DOMAIN PROTEIN"/>
    <property type="match status" value="1"/>
</dbReference>
<comment type="caution">
    <text evidence="2">The sequence shown here is derived from an EMBL/GenBank/DDBJ whole genome shotgun (WGS) entry which is preliminary data.</text>
</comment>
<accession>A0A0F9ANB0</accession>
<dbReference type="InterPro" id="IPR036291">
    <property type="entry name" value="NAD(P)-bd_dom_sf"/>
</dbReference>